<dbReference type="AlphaFoldDB" id="A0A2H0RC27"/>
<dbReference type="InterPro" id="IPR018391">
    <property type="entry name" value="PQQ_b-propeller_rpt"/>
</dbReference>
<dbReference type="Proteomes" id="UP000230214">
    <property type="component" value="Unassembled WGS sequence"/>
</dbReference>
<dbReference type="InterPro" id="IPR015943">
    <property type="entry name" value="WD40/YVTN_repeat-like_dom_sf"/>
</dbReference>
<sequence length="514" mass="56443">MSKNIIKVLKILSVTSLFILVILIYISKLGEKGLLKKQEQSVEINQVQAQTTSSDWPQYQHDENRTGYNPVTTTKTNFGYVWDVWHQDDTFTHTAQPIVIGNRTYIGSKKGIVYAYDLITGHLDWSRQLDGAINHTLAGIDTAVFAATLNGSVYALDPADGSDVWSPPYHPATPPASFGGALLLVESENSLYVTNRLGKLHALNVADGSEKWSPVSIPGPVISSPTYGNDNVFIGGGDLKMHAVNATSGTVVWTSTQLYGDNFGKYAPVFAENKVIITTAPAVYTKYINQQDHTLMDQANMDVVEGYMDRNANKTNPNYNPFDPVKLVTPMQKTIDWLTVHPRSQTYYVFDANTGAQPYIPSVLHVIANGGAQPPPIYTNRGLETMFHVAGAAFNGCDYYCSLANAIPWGAFGRMDLNTGRIVERYTDSNISSKYTPDEITVDETNNYSAAGDIIIGARCQTEPGCSLRDGSNCSISNRPSHPFPDDLCQMGSAAIYANGYIVQLYQNMIVVYH</sequence>
<proteinExistence type="predicted"/>
<dbReference type="PANTHER" id="PTHR34512:SF30">
    <property type="entry name" value="OUTER MEMBRANE PROTEIN ASSEMBLY FACTOR BAMB"/>
    <property type="match status" value="1"/>
</dbReference>
<dbReference type="SUPFAM" id="SSF50998">
    <property type="entry name" value="Quinoprotein alcohol dehydrogenase-like"/>
    <property type="match status" value="1"/>
</dbReference>
<dbReference type="Pfam" id="PF13360">
    <property type="entry name" value="PQQ_2"/>
    <property type="match status" value="1"/>
</dbReference>
<keyword evidence="1" id="KW-0472">Membrane</keyword>
<feature type="transmembrane region" description="Helical" evidence="1">
    <location>
        <begin position="7"/>
        <end position="26"/>
    </location>
</feature>
<dbReference type="PANTHER" id="PTHR34512">
    <property type="entry name" value="CELL SURFACE PROTEIN"/>
    <property type="match status" value="1"/>
</dbReference>
<dbReference type="SMART" id="SM00564">
    <property type="entry name" value="PQQ"/>
    <property type="match status" value="4"/>
</dbReference>
<evidence type="ECO:0000313" key="3">
    <source>
        <dbReference type="EMBL" id="PIR43926.1"/>
    </source>
</evidence>
<dbReference type="InterPro" id="IPR011047">
    <property type="entry name" value="Quinoprotein_ADH-like_sf"/>
</dbReference>
<reference evidence="3 4" key="1">
    <citation type="submission" date="2017-09" db="EMBL/GenBank/DDBJ databases">
        <title>Depth-based differentiation of microbial function through sediment-hosted aquifers and enrichment of novel symbionts in the deep terrestrial subsurface.</title>
        <authorList>
            <person name="Probst A.J."/>
            <person name="Ladd B."/>
            <person name="Jarett J.K."/>
            <person name="Geller-Mcgrath D.E."/>
            <person name="Sieber C.M."/>
            <person name="Emerson J.B."/>
            <person name="Anantharaman K."/>
            <person name="Thomas B.C."/>
            <person name="Malmstrom R."/>
            <person name="Stieglmeier M."/>
            <person name="Klingl A."/>
            <person name="Woyke T."/>
            <person name="Ryan C.M."/>
            <person name="Banfield J.F."/>
        </authorList>
    </citation>
    <scope>NUCLEOTIDE SEQUENCE [LARGE SCALE GENOMIC DNA]</scope>
    <source>
        <strain evidence="3">CG10_big_fil_rev_8_21_14_0_10_32_10</strain>
    </source>
</reference>
<dbReference type="Gene3D" id="2.130.10.10">
    <property type="entry name" value="YVTN repeat-like/Quinoprotein amine dehydrogenase"/>
    <property type="match status" value="1"/>
</dbReference>
<organism evidence="3 4">
    <name type="scientific">candidate division WWE3 bacterium CG10_big_fil_rev_8_21_14_0_10_32_10</name>
    <dbReference type="NCBI Taxonomy" id="1975090"/>
    <lineage>
        <taxon>Bacteria</taxon>
        <taxon>Katanobacteria</taxon>
    </lineage>
</organism>
<name>A0A2H0RC27_UNCKA</name>
<dbReference type="Gene3D" id="2.40.128.630">
    <property type="match status" value="1"/>
</dbReference>
<protein>
    <recommendedName>
        <fullName evidence="2">Pyrrolo-quinoline quinone repeat domain-containing protein</fullName>
    </recommendedName>
</protein>
<dbReference type="EMBL" id="PCXU01000002">
    <property type="protein sequence ID" value="PIR43926.1"/>
    <property type="molecule type" value="Genomic_DNA"/>
</dbReference>
<evidence type="ECO:0000259" key="2">
    <source>
        <dbReference type="Pfam" id="PF13360"/>
    </source>
</evidence>
<evidence type="ECO:0000256" key="1">
    <source>
        <dbReference type="SAM" id="Phobius"/>
    </source>
</evidence>
<accession>A0A2H0RC27</accession>
<dbReference type="InterPro" id="IPR002372">
    <property type="entry name" value="PQQ_rpt_dom"/>
</dbReference>
<keyword evidence="1" id="KW-0812">Transmembrane</keyword>
<feature type="domain" description="Pyrrolo-quinoline quinone repeat" evidence="2">
    <location>
        <begin position="84"/>
        <end position="213"/>
    </location>
</feature>
<keyword evidence="1" id="KW-1133">Transmembrane helix</keyword>
<comment type="caution">
    <text evidence="3">The sequence shown here is derived from an EMBL/GenBank/DDBJ whole genome shotgun (WGS) entry which is preliminary data.</text>
</comment>
<evidence type="ECO:0000313" key="4">
    <source>
        <dbReference type="Proteomes" id="UP000230214"/>
    </source>
</evidence>
<gene>
    <name evidence="3" type="ORF">COV24_00160</name>
</gene>